<organism evidence="1 2">
    <name type="scientific">Eumeta variegata</name>
    <name type="common">Bagworm moth</name>
    <name type="synonym">Eumeta japonica</name>
    <dbReference type="NCBI Taxonomy" id="151549"/>
    <lineage>
        <taxon>Eukaryota</taxon>
        <taxon>Metazoa</taxon>
        <taxon>Ecdysozoa</taxon>
        <taxon>Arthropoda</taxon>
        <taxon>Hexapoda</taxon>
        <taxon>Insecta</taxon>
        <taxon>Pterygota</taxon>
        <taxon>Neoptera</taxon>
        <taxon>Endopterygota</taxon>
        <taxon>Lepidoptera</taxon>
        <taxon>Glossata</taxon>
        <taxon>Ditrysia</taxon>
        <taxon>Tineoidea</taxon>
        <taxon>Psychidae</taxon>
        <taxon>Oiketicinae</taxon>
        <taxon>Eumeta</taxon>
    </lineage>
</organism>
<gene>
    <name evidence="1" type="ORF">EVAR_62618_1</name>
</gene>
<comment type="caution">
    <text evidence="1">The sequence shown here is derived from an EMBL/GenBank/DDBJ whole genome shotgun (WGS) entry which is preliminary data.</text>
</comment>
<proteinExistence type="predicted"/>
<dbReference type="Proteomes" id="UP000299102">
    <property type="component" value="Unassembled WGS sequence"/>
</dbReference>
<protein>
    <submittedName>
        <fullName evidence="1">Uncharacterized protein</fullName>
    </submittedName>
</protein>
<evidence type="ECO:0000313" key="1">
    <source>
        <dbReference type="EMBL" id="GBP85631.1"/>
    </source>
</evidence>
<accession>A0A4C1ZA11</accession>
<name>A0A4C1ZA11_EUMVA</name>
<dbReference type="AlphaFoldDB" id="A0A4C1ZA11"/>
<keyword evidence="2" id="KW-1185">Reference proteome</keyword>
<evidence type="ECO:0000313" key="2">
    <source>
        <dbReference type="Proteomes" id="UP000299102"/>
    </source>
</evidence>
<dbReference type="EMBL" id="BGZK01001749">
    <property type="protein sequence ID" value="GBP85631.1"/>
    <property type="molecule type" value="Genomic_DNA"/>
</dbReference>
<reference evidence="1 2" key="1">
    <citation type="journal article" date="2019" name="Commun. Biol.">
        <title>The bagworm genome reveals a unique fibroin gene that provides high tensile strength.</title>
        <authorList>
            <person name="Kono N."/>
            <person name="Nakamura H."/>
            <person name="Ohtoshi R."/>
            <person name="Tomita M."/>
            <person name="Numata K."/>
            <person name="Arakawa K."/>
        </authorList>
    </citation>
    <scope>NUCLEOTIDE SEQUENCE [LARGE SCALE GENOMIC DNA]</scope>
</reference>
<sequence>MKEHFYVHANEAAADGLNVSGTLIRHTLVQISETLQVDPSKHLSGWPPNRMIQSRLRVRRYLEIACAAHPNRPRPLRNAEPNMRRRPGRLPSFRGVEYPKKSEDELWQWGVMHSGYEYPAVGSGAAFGTPERRCPVSLRRLLE</sequence>